<organism evidence="1">
    <name type="scientific">marine sediment metagenome</name>
    <dbReference type="NCBI Taxonomy" id="412755"/>
    <lineage>
        <taxon>unclassified sequences</taxon>
        <taxon>metagenomes</taxon>
        <taxon>ecological metagenomes</taxon>
    </lineage>
</organism>
<sequence length="87" mass="9849">MNQCNHLSDTQPAKFVLRRTGNGEYFPLTGNHCRKCGEEFWSDGIWWLMQGIPPNVIFEPEPDGDEIIIDAGLGKIRAVRKSDVFKG</sequence>
<reference evidence="1" key="1">
    <citation type="journal article" date="2014" name="Front. Microbiol.">
        <title>High frequency of phylogenetically diverse reductive dehalogenase-homologous genes in deep subseafloor sedimentary metagenomes.</title>
        <authorList>
            <person name="Kawai M."/>
            <person name="Futagami T."/>
            <person name="Toyoda A."/>
            <person name="Takaki Y."/>
            <person name="Nishi S."/>
            <person name="Hori S."/>
            <person name="Arai W."/>
            <person name="Tsubouchi T."/>
            <person name="Morono Y."/>
            <person name="Uchiyama I."/>
            <person name="Ito T."/>
            <person name="Fujiyama A."/>
            <person name="Inagaki F."/>
            <person name="Takami H."/>
        </authorList>
    </citation>
    <scope>NUCLEOTIDE SEQUENCE</scope>
    <source>
        <strain evidence="1">Expedition CK06-06</strain>
    </source>
</reference>
<proteinExistence type="predicted"/>
<gene>
    <name evidence="1" type="ORF">S12H4_23092</name>
</gene>
<dbReference type="AlphaFoldDB" id="X1RKQ0"/>
<name>X1RKQ0_9ZZZZ</name>
<comment type="caution">
    <text evidence="1">The sequence shown here is derived from an EMBL/GenBank/DDBJ whole genome shotgun (WGS) entry which is preliminary data.</text>
</comment>
<dbReference type="EMBL" id="BARW01012184">
    <property type="protein sequence ID" value="GAI81352.1"/>
    <property type="molecule type" value="Genomic_DNA"/>
</dbReference>
<evidence type="ECO:0000313" key="1">
    <source>
        <dbReference type="EMBL" id="GAI81352.1"/>
    </source>
</evidence>
<protein>
    <submittedName>
        <fullName evidence="1">Uncharacterized protein</fullName>
    </submittedName>
</protein>
<accession>X1RKQ0</accession>